<keyword evidence="1" id="KW-1133">Transmembrane helix</keyword>
<protein>
    <submittedName>
        <fullName evidence="2">Uncharacterized protein</fullName>
    </submittedName>
</protein>
<evidence type="ECO:0000256" key="1">
    <source>
        <dbReference type="SAM" id="Phobius"/>
    </source>
</evidence>
<reference evidence="2 3" key="1">
    <citation type="submission" date="2018-08" db="EMBL/GenBank/DDBJ databases">
        <title>A genome reference for cultivated species of the human gut microbiota.</title>
        <authorList>
            <person name="Zou Y."/>
            <person name="Xue W."/>
            <person name="Luo G."/>
        </authorList>
    </citation>
    <scope>NUCLEOTIDE SEQUENCE [LARGE SCALE GENOMIC DNA]</scope>
    <source>
        <strain evidence="2 3">OF03-9BH</strain>
    </source>
</reference>
<proteinExistence type="predicted"/>
<feature type="transmembrane region" description="Helical" evidence="1">
    <location>
        <begin position="21"/>
        <end position="54"/>
    </location>
</feature>
<keyword evidence="1" id="KW-0812">Transmembrane</keyword>
<evidence type="ECO:0000313" key="2">
    <source>
        <dbReference type="EMBL" id="RGX71582.1"/>
    </source>
</evidence>
<keyword evidence="1" id="KW-0472">Membrane</keyword>
<gene>
    <name evidence="2" type="ORF">DXA68_23875</name>
</gene>
<accession>A0A413GKK3</accession>
<organism evidence="2 3">
    <name type="scientific">Bacteroides stercorirosoris</name>
    <dbReference type="NCBI Taxonomy" id="871324"/>
    <lineage>
        <taxon>Bacteria</taxon>
        <taxon>Pseudomonadati</taxon>
        <taxon>Bacteroidota</taxon>
        <taxon>Bacteroidia</taxon>
        <taxon>Bacteroidales</taxon>
        <taxon>Bacteroidaceae</taxon>
        <taxon>Bacteroides</taxon>
    </lineage>
</organism>
<comment type="caution">
    <text evidence="2">The sequence shown here is derived from an EMBL/GenBank/DDBJ whole genome shotgun (WGS) entry which is preliminary data.</text>
</comment>
<sequence length="60" mass="7146">MENILKRSILLFINHLKTTKMFFIKFLVWLFFVIVTMFIGCVPLFAIVLLLPLLKDMENK</sequence>
<dbReference type="EMBL" id="QSCF01000089">
    <property type="protein sequence ID" value="RGX71582.1"/>
    <property type="molecule type" value="Genomic_DNA"/>
</dbReference>
<dbReference type="AlphaFoldDB" id="A0A413GKK3"/>
<name>A0A413GKK3_9BACE</name>
<evidence type="ECO:0000313" key="3">
    <source>
        <dbReference type="Proteomes" id="UP000286075"/>
    </source>
</evidence>
<dbReference type="Proteomes" id="UP000286075">
    <property type="component" value="Unassembled WGS sequence"/>
</dbReference>